<evidence type="ECO:0000313" key="1">
    <source>
        <dbReference type="EMBL" id="WMV18027.1"/>
    </source>
</evidence>
<reference evidence="1" key="1">
    <citation type="submission" date="2023-08" db="EMBL/GenBank/DDBJ databases">
        <title>A de novo genome assembly of Solanum verrucosum Schlechtendal, a Mexican diploid species geographically isolated from the other diploid A-genome species in potato relatives.</title>
        <authorList>
            <person name="Hosaka K."/>
        </authorList>
    </citation>
    <scope>NUCLEOTIDE SEQUENCE</scope>
    <source>
        <tissue evidence="1">Young leaves</tissue>
    </source>
</reference>
<dbReference type="Proteomes" id="UP001234989">
    <property type="component" value="Chromosome 3"/>
</dbReference>
<organism evidence="1 2">
    <name type="scientific">Solanum verrucosum</name>
    <dbReference type="NCBI Taxonomy" id="315347"/>
    <lineage>
        <taxon>Eukaryota</taxon>
        <taxon>Viridiplantae</taxon>
        <taxon>Streptophyta</taxon>
        <taxon>Embryophyta</taxon>
        <taxon>Tracheophyta</taxon>
        <taxon>Spermatophyta</taxon>
        <taxon>Magnoliopsida</taxon>
        <taxon>eudicotyledons</taxon>
        <taxon>Gunneridae</taxon>
        <taxon>Pentapetalae</taxon>
        <taxon>asterids</taxon>
        <taxon>lamiids</taxon>
        <taxon>Solanales</taxon>
        <taxon>Solanaceae</taxon>
        <taxon>Solanoideae</taxon>
        <taxon>Solaneae</taxon>
        <taxon>Solanum</taxon>
    </lineage>
</organism>
<name>A0AAF0Q6U5_SOLVR</name>
<sequence>MPPCLLQLLLYRRVEFSRFMAAISNLTRENVLLSRLKLKALVYLQVPCWKFKHTFAECERESQVSADSGIESVVEAGKYKLNTF</sequence>
<evidence type="ECO:0000313" key="2">
    <source>
        <dbReference type="Proteomes" id="UP001234989"/>
    </source>
</evidence>
<accession>A0AAF0Q6U5</accession>
<gene>
    <name evidence="1" type="ORF">MTR67_011412</name>
</gene>
<keyword evidence="2" id="KW-1185">Reference proteome</keyword>
<dbReference type="EMBL" id="CP133614">
    <property type="protein sequence ID" value="WMV18027.1"/>
    <property type="molecule type" value="Genomic_DNA"/>
</dbReference>
<proteinExistence type="predicted"/>
<protein>
    <submittedName>
        <fullName evidence="1">Uncharacterized protein</fullName>
    </submittedName>
</protein>
<dbReference type="AlphaFoldDB" id="A0AAF0Q6U5"/>